<keyword evidence="2" id="KW-1185">Reference proteome</keyword>
<proteinExistence type="predicted"/>
<protein>
    <submittedName>
        <fullName evidence="1">Uncharacterized protein</fullName>
    </submittedName>
</protein>
<dbReference type="AlphaFoldDB" id="S7TZ72"/>
<organism evidence="1 2">
    <name type="scientific">Desulfococcus multivorans DSM 2059</name>
    <dbReference type="NCBI Taxonomy" id="1121405"/>
    <lineage>
        <taxon>Bacteria</taxon>
        <taxon>Pseudomonadati</taxon>
        <taxon>Thermodesulfobacteriota</taxon>
        <taxon>Desulfobacteria</taxon>
        <taxon>Desulfobacterales</taxon>
        <taxon>Desulfococcaceae</taxon>
        <taxon>Desulfococcus</taxon>
    </lineage>
</organism>
<sequence length="115" mass="12554">MAIHFKTKLISHPFRGEVVRQASPAKPPRHADKPFTDGFVFISGHGDGQTIHQAYKLLGYSDTGRIQICLTSYNDGPGTHPSRAHRLILISINPAAPVLRMASGKFGRAQQNPSP</sequence>
<name>S7TZ72_DESML</name>
<comment type="caution">
    <text evidence="1">The sequence shown here is derived from an EMBL/GenBank/DDBJ whole genome shotgun (WGS) entry which is preliminary data.</text>
</comment>
<accession>S7TZ72</accession>
<evidence type="ECO:0000313" key="1">
    <source>
        <dbReference type="EMBL" id="EPR42035.1"/>
    </source>
</evidence>
<dbReference type="EMBL" id="ATHJ01000070">
    <property type="protein sequence ID" value="EPR42035.1"/>
    <property type="molecule type" value="Genomic_DNA"/>
</dbReference>
<reference evidence="1 2" key="1">
    <citation type="journal article" date="2013" name="Genome Announc.">
        <title>Draft genome sequences for three mercury-methylating, sulfate-reducing bacteria.</title>
        <authorList>
            <person name="Brown S.D."/>
            <person name="Hurt R.A.Jr."/>
            <person name="Gilmour C.C."/>
            <person name="Elias D.A."/>
        </authorList>
    </citation>
    <scope>NUCLEOTIDE SEQUENCE [LARGE SCALE GENOMIC DNA]</scope>
    <source>
        <strain evidence="1 2">DSM 2059</strain>
    </source>
</reference>
<dbReference type="Proteomes" id="UP000014977">
    <property type="component" value="Unassembled WGS sequence"/>
</dbReference>
<evidence type="ECO:0000313" key="2">
    <source>
        <dbReference type="Proteomes" id="UP000014977"/>
    </source>
</evidence>
<gene>
    <name evidence="1" type="ORF">dsmv_1762</name>
</gene>